<protein>
    <submittedName>
        <fullName evidence="2">Uncharacterized protein</fullName>
    </submittedName>
</protein>
<dbReference type="EMBL" id="JAAIUW010000009">
    <property type="protein sequence ID" value="KAF7815211.1"/>
    <property type="molecule type" value="Genomic_DNA"/>
</dbReference>
<organism evidence="2 3">
    <name type="scientific">Senna tora</name>
    <dbReference type="NCBI Taxonomy" id="362788"/>
    <lineage>
        <taxon>Eukaryota</taxon>
        <taxon>Viridiplantae</taxon>
        <taxon>Streptophyta</taxon>
        <taxon>Embryophyta</taxon>
        <taxon>Tracheophyta</taxon>
        <taxon>Spermatophyta</taxon>
        <taxon>Magnoliopsida</taxon>
        <taxon>eudicotyledons</taxon>
        <taxon>Gunneridae</taxon>
        <taxon>Pentapetalae</taxon>
        <taxon>rosids</taxon>
        <taxon>fabids</taxon>
        <taxon>Fabales</taxon>
        <taxon>Fabaceae</taxon>
        <taxon>Caesalpinioideae</taxon>
        <taxon>Cassia clade</taxon>
        <taxon>Senna</taxon>
    </lineage>
</organism>
<name>A0A834WDH0_9FABA</name>
<accession>A0A834WDH0</accession>
<sequence>MDICGRHPLPLPLVGHGAKSCPRPIDRSRAIRVIPAAELAERAASSQPIQEIVNQLSSGVGEPNDLPSNSLKGDCRSNKLWSWRTE</sequence>
<dbReference type="AlphaFoldDB" id="A0A834WDH0"/>
<comment type="caution">
    <text evidence="2">The sequence shown here is derived from an EMBL/GenBank/DDBJ whole genome shotgun (WGS) entry which is preliminary data.</text>
</comment>
<feature type="region of interest" description="Disordered" evidence="1">
    <location>
        <begin position="57"/>
        <end position="86"/>
    </location>
</feature>
<proteinExistence type="predicted"/>
<evidence type="ECO:0000313" key="2">
    <source>
        <dbReference type="EMBL" id="KAF7815211.1"/>
    </source>
</evidence>
<evidence type="ECO:0000256" key="1">
    <source>
        <dbReference type="SAM" id="MobiDB-lite"/>
    </source>
</evidence>
<evidence type="ECO:0000313" key="3">
    <source>
        <dbReference type="Proteomes" id="UP000634136"/>
    </source>
</evidence>
<gene>
    <name evidence="2" type="ORF">G2W53_029180</name>
</gene>
<keyword evidence="3" id="KW-1185">Reference proteome</keyword>
<reference evidence="2" key="1">
    <citation type="submission" date="2020-09" db="EMBL/GenBank/DDBJ databases">
        <title>Genome-Enabled Discovery of Anthraquinone Biosynthesis in Senna tora.</title>
        <authorList>
            <person name="Kang S.-H."/>
            <person name="Pandey R.P."/>
            <person name="Lee C.-M."/>
            <person name="Sim J.-S."/>
            <person name="Jeong J.-T."/>
            <person name="Choi B.-S."/>
            <person name="Jung M."/>
            <person name="Ginzburg D."/>
            <person name="Zhao K."/>
            <person name="Won S.Y."/>
            <person name="Oh T.-J."/>
            <person name="Yu Y."/>
            <person name="Kim N.-H."/>
            <person name="Lee O.R."/>
            <person name="Lee T.-H."/>
            <person name="Bashyal P."/>
            <person name="Kim T.-S."/>
            <person name="Lee W.-H."/>
            <person name="Kawkins C."/>
            <person name="Kim C.-K."/>
            <person name="Kim J.S."/>
            <person name="Ahn B.O."/>
            <person name="Rhee S.Y."/>
            <person name="Sohng J.K."/>
        </authorList>
    </citation>
    <scope>NUCLEOTIDE SEQUENCE</scope>
    <source>
        <tissue evidence="2">Leaf</tissue>
    </source>
</reference>
<dbReference type="Proteomes" id="UP000634136">
    <property type="component" value="Unassembled WGS sequence"/>
</dbReference>